<dbReference type="InterPro" id="IPR044855">
    <property type="entry name" value="CoA-Trfase_III_dom3_sf"/>
</dbReference>
<evidence type="ECO:0000313" key="2">
    <source>
        <dbReference type="Proteomes" id="UP000077098"/>
    </source>
</evidence>
<dbReference type="PANTHER" id="PTHR48228">
    <property type="entry name" value="SUCCINYL-COA--D-CITRAMALATE COA-TRANSFERASE"/>
    <property type="match status" value="1"/>
</dbReference>
<dbReference type="Proteomes" id="UP000077098">
    <property type="component" value="Unassembled WGS sequence"/>
</dbReference>
<protein>
    <recommendedName>
        <fullName evidence="3">CoA transferase</fullName>
    </recommendedName>
</protein>
<reference evidence="1 2" key="1">
    <citation type="submission" date="2016-05" db="EMBL/GenBank/DDBJ databases">
        <authorList>
            <person name="Lavstsen T."/>
            <person name="Jespersen J.S."/>
        </authorList>
    </citation>
    <scope>NUCLEOTIDE SEQUENCE [LARGE SCALE GENOMIC DNA]</scope>
    <source>
        <strain evidence="1 2">KCJ1736</strain>
    </source>
</reference>
<sequence>MRILDLTRLLPGAYTTQLFCDFGAEVIKIEQPGSGDYWRWSPPTVKTTSAQFLALNRGKRSVTIDLKTTKGREFFLRLCETADVVVEGYRPGVMSRLDLSIDTIRAQNPKIVICSLTGFGQVGPWSQLAAHDLNYLGLTGLLQLCNGSTDAPHATGLPIGDIGAGALMAVGGILAALFDAERTGRGRHVDISIADGLYSWVSFMTAQWNSPGQDEVKVPFDAPFNKPFYSVYETSDGRHMITGAYEAKFWRTLCATLDLPEWLDRQWVDGEAEAQQRQAIADAFKKRTFKDWIRIFSENEACVTPVLTTKEALDSEHARARGSVISVEDPIEGRLEHVGNPIRYDSIAFNSLHPAPRLGADNEAVLLELGYSPVQIEEMRGAKAI</sequence>
<dbReference type="Gene3D" id="3.40.50.10540">
    <property type="entry name" value="Crotonobetainyl-coa:carnitine coa-transferase, domain 1"/>
    <property type="match status" value="1"/>
</dbReference>
<dbReference type="EMBL" id="LXPS01000007">
    <property type="protein sequence ID" value="OAE48277.1"/>
    <property type="molecule type" value="Genomic_DNA"/>
</dbReference>
<dbReference type="InterPro" id="IPR050509">
    <property type="entry name" value="CoA-transferase_III"/>
</dbReference>
<dbReference type="AlphaFoldDB" id="A0A176XFC1"/>
<evidence type="ECO:0008006" key="3">
    <source>
        <dbReference type="Google" id="ProtNLM"/>
    </source>
</evidence>
<dbReference type="Pfam" id="PF02515">
    <property type="entry name" value="CoA_transf_3"/>
    <property type="match status" value="1"/>
</dbReference>
<gene>
    <name evidence="1" type="ORF">A7J57_22585</name>
</gene>
<accession>A0A176XFC1</accession>
<dbReference type="PANTHER" id="PTHR48228:SF5">
    <property type="entry name" value="ALPHA-METHYLACYL-COA RACEMASE"/>
    <property type="match status" value="1"/>
</dbReference>
<proteinExistence type="predicted"/>
<name>A0A176XFC1_AGRTU</name>
<dbReference type="GO" id="GO:0003824">
    <property type="term" value="F:catalytic activity"/>
    <property type="evidence" value="ECO:0007669"/>
    <property type="project" value="InterPro"/>
</dbReference>
<comment type="caution">
    <text evidence="1">The sequence shown here is derived from an EMBL/GenBank/DDBJ whole genome shotgun (WGS) entry which is preliminary data.</text>
</comment>
<dbReference type="SUPFAM" id="SSF89796">
    <property type="entry name" value="CoA-transferase family III (CaiB/BaiF)"/>
    <property type="match status" value="1"/>
</dbReference>
<dbReference type="InterPro" id="IPR023606">
    <property type="entry name" value="CoA-Trfase_III_dom_1_sf"/>
</dbReference>
<dbReference type="InterPro" id="IPR003673">
    <property type="entry name" value="CoA-Trfase_fam_III"/>
</dbReference>
<evidence type="ECO:0000313" key="1">
    <source>
        <dbReference type="EMBL" id="OAE48277.1"/>
    </source>
</evidence>
<dbReference type="Gene3D" id="3.30.1540.10">
    <property type="entry name" value="formyl-coa transferase, domain 3"/>
    <property type="match status" value="1"/>
</dbReference>
<organism evidence="1 2">
    <name type="scientific">Agrobacterium tumefaciens</name>
    <dbReference type="NCBI Taxonomy" id="358"/>
    <lineage>
        <taxon>Bacteria</taxon>
        <taxon>Pseudomonadati</taxon>
        <taxon>Pseudomonadota</taxon>
        <taxon>Alphaproteobacteria</taxon>
        <taxon>Hyphomicrobiales</taxon>
        <taxon>Rhizobiaceae</taxon>
        <taxon>Rhizobium/Agrobacterium group</taxon>
        <taxon>Agrobacterium</taxon>
        <taxon>Agrobacterium tumefaciens complex</taxon>
    </lineage>
</organism>